<evidence type="ECO:0000259" key="2">
    <source>
        <dbReference type="Pfam" id="PF00248"/>
    </source>
</evidence>
<dbReference type="InterPro" id="IPR036812">
    <property type="entry name" value="NAD(P)_OxRdtase_dom_sf"/>
</dbReference>
<dbReference type="FunFam" id="3.20.20.100:FF:000004">
    <property type="entry name" value="Oxidoreductase, aldo/keto reductase"/>
    <property type="match status" value="1"/>
</dbReference>
<sequence>MQTRNIGSLRVSVVGLGCNNFGRRIDAMATDAVVQAALDSGITFFDTADIYGEGQSEEFLGRALGARRADVVVATKFGMPMRDKKGARPAYLRAALDDSLRRLGTDHVDLYQLHQPDPETPIAETLATLDDLVKAGKVREIGCSNFSTDGLRAAREAPRPGAARFVSVQNEYSLLHRDPERGVVAECERQGLAFIPYFPLASGLLTGKYRKGKPRPQGTRLSGGPRGDELLTDSNLDIVEALIAFTSSRDRTLLELAISWLLSHSAVASVISGATRPDQVAANARAGSWRLSEAEMAEVDAIVHQSTG</sequence>
<dbReference type="GO" id="GO:0016491">
    <property type="term" value="F:oxidoreductase activity"/>
    <property type="evidence" value="ECO:0007669"/>
    <property type="project" value="UniProtKB-KW"/>
</dbReference>
<dbReference type="PANTHER" id="PTHR43364:SF4">
    <property type="entry name" value="NAD(P)-LINKED OXIDOREDUCTASE SUPERFAMILY PROTEIN"/>
    <property type="match status" value="1"/>
</dbReference>
<organism evidence="3 4">
    <name type="scientific">Eiseniibacteriota bacterium</name>
    <dbReference type="NCBI Taxonomy" id="2212470"/>
    <lineage>
        <taxon>Bacteria</taxon>
        <taxon>Candidatus Eiseniibacteriota</taxon>
    </lineage>
</organism>
<protein>
    <submittedName>
        <fullName evidence="3">Aldo/keto reductase</fullName>
    </submittedName>
</protein>
<dbReference type="PANTHER" id="PTHR43364">
    <property type="entry name" value="NADH-SPECIFIC METHYLGLYOXAL REDUCTASE-RELATED"/>
    <property type="match status" value="1"/>
</dbReference>
<dbReference type="InterPro" id="IPR023210">
    <property type="entry name" value="NADP_OxRdtase_dom"/>
</dbReference>
<keyword evidence="1" id="KW-0560">Oxidoreductase</keyword>
<reference evidence="3 4" key="1">
    <citation type="journal article" date="2019" name="Nat. Microbiol.">
        <title>Mediterranean grassland soil C-N compound turnover is dependent on rainfall and depth, and is mediated by genomically divergent microorganisms.</title>
        <authorList>
            <person name="Diamond S."/>
            <person name="Andeer P.F."/>
            <person name="Li Z."/>
            <person name="Crits-Christoph A."/>
            <person name="Burstein D."/>
            <person name="Anantharaman K."/>
            <person name="Lane K.R."/>
            <person name="Thomas B.C."/>
            <person name="Pan C."/>
            <person name="Northen T.R."/>
            <person name="Banfield J.F."/>
        </authorList>
    </citation>
    <scope>NUCLEOTIDE SEQUENCE [LARGE SCALE GENOMIC DNA]</scope>
    <source>
        <strain evidence="3">WS_10</strain>
    </source>
</reference>
<dbReference type="PRINTS" id="PR00069">
    <property type="entry name" value="ALDKETRDTASE"/>
</dbReference>
<dbReference type="Pfam" id="PF00248">
    <property type="entry name" value="Aldo_ket_red"/>
    <property type="match status" value="1"/>
</dbReference>
<dbReference type="CDD" id="cd19084">
    <property type="entry name" value="AKR_AKR11B1-like"/>
    <property type="match status" value="1"/>
</dbReference>
<comment type="caution">
    <text evidence="3">The sequence shown here is derived from an EMBL/GenBank/DDBJ whole genome shotgun (WGS) entry which is preliminary data.</text>
</comment>
<dbReference type="SUPFAM" id="SSF51430">
    <property type="entry name" value="NAD(P)-linked oxidoreductase"/>
    <property type="match status" value="1"/>
</dbReference>
<dbReference type="Proteomes" id="UP000319836">
    <property type="component" value="Unassembled WGS sequence"/>
</dbReference>
<accession>A0A538U2N4</accession>
<proteinExistence type="predicted"/>
<gene>
    <name evidence="3" type="ORF">E6K80_09490</name>
</gene>
<dbReference type="GO" id="GO:0005829">
    <property type="term" value="C:cytosol"/>
    <property type="evidence" value="ECO:0007669"/>
    <property type="project" value="TreeGrafter"/>
</dbReference>
<name>A0A538U2N4_UNCEI</name>
<dbReference type="AlphaFoldDB" id="A0A538U2N4"/>
<feature type="domain" description="NADP-dependent oxidoreductase" evidence="2">
    <location>
        <begin position="14"/>
        <end position="303"/>
    </location>
</feature>
<dbReference type="Gene3D" id="3.20.20.100">
    <property type="entry name" value="NADP-dependent oxidoreductase domain"/>
    <property type="match status" value="1"/>
</dbReference>
<evidence type="ECO:0000313" key="4">
    <source>
        <dbReference type="Proteomes" id="UP000319836"/>
    </source>
</evidence>
<dbReference type="InterPro" id="IPR020471">
    <property type="entry name" value="AKR"/>
</dbReference>
<evidence type="ECO:0000313" key="3">
    <source>
        <dbReference type="EMBL" id="TMQ70142.1"/>
    </source>
</evidence>
<dbReference type="InterPro" id="IPR050523">
    <property type="entry name" value="AKR_Detox_Biosynth"/>
</dbReference>
<dbReference type="EMBL" id="VBPA01000231">
    <property type="protein sequence ID" value="TMQ70142.1"/>
    <property type="molecule type" value="Genomic_DNA"/>
</dbReference>
<evidence type="ECO:0000256" key="1">
    <source>
        <dbReference type="ARBA" id="ARBA00023002"/>
    </source>
</evidence>